<comment type="function">
    <text evidence="1">The proteasome is a multicatalytic proteinase complex which is characterized by its ability to cleave peptides with Arg, Phe, Tyr, Leu, and Glu adjacent to the leaving group at neutral or slightly basic pH. The proteasome has an ATP-dependent proteolytic activity.</text>
</comment>
<evidence type="ECO:0000256" key="13">
    <source>
        <dbReference type="PIRSR" id="PIRSR601461-1"/>
    </source>
</evidence>
<keyword evidence="9 15" id="KW-0647">Proteasome</keyword>
<dbReference type="SUPFAM" id="SSF56235">
    <property type="entry name" value="N-terminal nucleophile aminohydrolases (Ntn hydrolases)"/>
    <property type="match status" value="1"/>
</dbReference>
<feature type="domain" description="Peptidase A1" evidence="17">
    <location>
        <begin position="353"/>
        <end position="705"/>
    </location>
</feature>
<evidence type="ECO:0000256" key="4">
    <source>
        <dbReference type="ARBA" id="ARBA00007447"/>
    </source>
</evidence>
<keyword evidence="5" id="KW-0963">Cytoplasm</keyword>
<gene>
    <name evidence="18" type="ORF">BAE44_0002862</name>
</gene>
<proteinExistence type="inferred from homology"/>
<dbReference type="InterPro" id="IPR000426">
    <property type="entry name" value="Proteasome_asu_N"/>
</dbReference>
<dbReference type="PROSITE" id="PS51767">
    <property type="entry name" value="PEPTIDASE_A1"/>
    <property type="match status" value="1"/>
</dbReference>
<dbReference type="InterPro" id="IPR001461">
    <property type="entry name" value="Aspartic_peptidase_A1"/>
</dbReference>
<dbReference type="Pfam" id="PF10584">
    <property type="entry name" value="Proteasome_A_N"/>
    <property type="match status" value="1"/>
</dbReference>
<comment type="similarity">
    <text evidence="15">Belongs to the peptidase T1A family.</text>
</comment>
<evidence type="ECO:0000256" key="11">
    <source>
        <dbReference type="ARBA" id="ARBA00023242"/>
    </source>
</evidence>
<dbReference type="Gene3D" id="2.40.70.10">
    <property type="entry name" value="Acid Proteases"/>
    <property type="match status" value="2"/>
</dbReference>
<dbReference type="GO" id="GO:0004190">
    <property type="term" value="F:aspartic-type endopeptidase activity"/>
    <property type="evidence" value="ECO:0007669"/>
    <property type="project" value="UniProtKB-KW"/>
</dbReference>
<dbReference type="InterPro" id="IPR023332">
    <property type="entry name" value="Proteasome_alpha-type"/>
</dbReference>
<comment type="caution">
    <text evidence="18">The sequence shown here is derived from an EMBL/GenBank/DDBJ whole genome shotgun (WGS) entry which is preliminary data.</text>
</comment>
<dbReference type="AlphaFoldDB" id="A0A1E5WFF7"/>
<dbReference type="PRINTS" id="PR00792">
    <property type="entry name" value="PEPSIN"/>
</dbReference>
<evidence type="ECO:0000313" key="18">
    <source>
        <dbReference type="EMBL" id="OEL36122.1"/>
    </source>
</evidence>
<feature type="active site" evidence="13">
    <location>
        <position position="371"/>
    </location>
</feature>
<evidence type="ECO:0000256" key="3">
    <source>
        <dbReference type="ARBA" id="ARBA00004496"/>
    </source>
</evidence>
<keyword evidence="14" id="KW-1015">Disulfide bond</keyword>
<dbReference type="SUPFAM" id="SSF50630">
    <property type="entry name" value="Acid proteases"/>
    <property type="match status" value="1"/>
</dbReference>
<organism evidence="18 19">
    <name type="scientific">Dichanthelium oligosanthes</name>
    <dbReference type="NCBI Taxonomy" id="888268"/>
    <lineage>
        <taxon>Eukaryota</taxon>
        <taxon>Viridiplantae</taxon>
        <taxon>Streptophyta</taxon>
        <taxon>Embryophyta</taxon>
        <taxon>Tracheophyta</taxon>
        <taxon>Spermatophyta</taxon>
        <taxon>Magnoliopsida</taxon>
        <taxon>Liliopsida</taxon>
        <taxon>Poales</taxon>
        <taxon>Poaceae</taxon>
        <taxon>PACMAD clade</taxon>
        <taxon>Panicoideae</taxon>
        <taxon>Panicodae</taxon>
        <taxon>Paniceae</taxon>
        <taxon>Dichantheliinae</taxon>
        <taxon>Dichanthelium</taxon>
    </lineage>
</organism>
<keyword evidence="6" id="KW-0645">Protease</keyword>
<evidence type="ECO:0000256" key="5">
    <source>
        <dbReference type="ARBA" id="ARBA00022490"/>
    </source>
</evidence>
<dbReference type="InterPro" id="IPR032861">
    <property type="entry name" value="TAXi_N"/>
</dbReference>
<dbReference type="FunFam" id="2.40.70.10:FF:000028">
    <property type="entry name" value="Eukaryotic aspartyl protease family protein"/>
    <property type="match status" value="1"/>
</dbReference>
<dbReference type="PROSITE" id="PS51475">
    <property type="entry name" value="PROTEASOME_ALPHA_2"/>
    <property type="match status" value="1"/>
</dbReference>
<feature type="active site" evidence="13">
    <location>
        <position position="587"/>
    </location>
</feature>
<evidence type="ECO:0000256" key="10">
    <source>
        <dbReference type="ARBA" id="ARBA00023180"/>
    </source>
</evidence>
<protein>
    <submittedName>
        <fullName evidence="18">Proteasome subunit alpha type-1</fullName>
    </submittedName>
</protein>
<dbReference type="PROSITE" id="PS00388">
    <property type="entry name" value="PROTEASOME_ALPHA_1"/>
    <property type="match status" value="1"/>
</dbReference>
<keyword evidence="11" id="KW-0539">Nucleus</keyword>
<dbReference type="OrthoDB" id="431557at2759"/>
<dbReference type="InterPro" id="IPR035144">
    <property type="entry name" value="Proteasome_alpha1"/>
</dbReference>
<evidence type="ECO:0000259" key="17">
    <source>
        <dbReference type="PROSITE" id="PS51767"/>
    </source>
</evidence>
<dbReference type="GO" id="GO:0005634">
    <property type="term" value="C:nucleus"/>
    <property type="evidence" value="ECO:0007669"/>
    <property type="project" value="UniProtKB-SubCell"/>
</dbReference>
<evidence type="ECO:0000256" key="12">
    <source>
        <dbReference type="ARBA" id="ARBA00026071"/>
    </source>
</evidence>
<dbReference type="FunFam" id="3.60.20.10:FF:000016">
    <property type="entry name" value="Proteasome subunit alpha type-6"/>
    <property type="match status" value="1"/>
</dbReference>
<dbReference type="GO" id="GO:0005737">
    <property type="term" value="C:cytoplasm"/>
    <property type="evidence" value="ECO:0007669"/>
    <property type="project" value="UniProtKB-SubCell"/>
</dbReference>
<comment type="subcellular location">
    <subcellularLocation>
        <location evidence="3">Cytoplasm</location>
    </subcellularLocation>
    <subcellularLocation>
        <location evidence="2">Nucleus</location>
    </subcellularLocation>
</comment>
<dbReference type="EMBL" id="LWDX02010072">
    <property type="protein sequence ID" value="OEL36122.1"/>
    <property type="molecule type" value="Genomic_DNA"/>
</dbReference>
<keyword evidence="19" id="KW-1185">Reference proteome</keyword>
<keyword evidence="10" id="KW-0325">Glycoprotein</keyword>
<dbReference type="STRING" id="888268.A0A1E5WFF7"/>
<dbReference type="InterPro" id="IPR033121">
    <property type="entry name" value="PEPTIDASE_A1"/>
</dbReference>
<dbReference type="InterPro" id="IPR034161">
    <property type="entry name" value="Pepsin-like_plant"/>
</dbReference>
<dbReference type="Proteomes" id="UP000095767">
    <property type="component" value="Unassembled WGS sequence"/>
</dbReference>
<evidence type="ECO:0000256" key="1">
    <source>
        <dbReference type="ARBA" id="ARBA00002000"/>
    </source>
</evidence>
<comment type="subunit">
    <text evidence="12">The 26S proteasome consists of a 20S proteasome core and two 19S regulatory subunits. The 20S proteasome core is composed of 28 subunits that are arranged in four stacked rings, resulting in a barrel-shaped structure. The two end rings are each formed by seven alpha subunits, and the two central rings are each formed by seven beta subunits. The catalytic chamber with the active sites is on the inside of the barrel.</text>
</comment>
<evidence type="ECO:0000256" key="2">
    <source>
        <dbReference type="ARBA" id="ARBA00004123"/>
    </source>
</evidence>
<comment type="similarity">
    <text evidence="4">Belongs to the peptidase A1 family.</text>
</comment>
<dbReference type="FunFam" id="2.40.70.10:FF:000056">
    <property type="entry name" value="Eukaryotic aspartyl protease family protein"/>
    <property type="match status" value="1"/>
</dbReference>
<dbReference type="InterPro" id="IPR001353">
    <property type="entry name" value="Proteasome_sua/b"/>
</dbReference>
<dbReference type="PANTHER" id="PTHR13683">
    <property type="entry name" value="ASPARTYL PROTEASES"/>
    <property type="match status" value="1"/>
</dbReference>
<evidence type="ECO:0000256" key="9">
    <source>
        <dbReference type="ARBA" id="ARBA00022942"/>
    </source>
</evidence>
<evidence type="ECO:0000256" key="8">
    <source>
        <dbReference type="ARBA" id="ARBA00022801"/>
    </source>
</evidence>
<dbReference type="InterPro" id="IPR032799">
    <property type="entry name" value="TAXi_C"/>
</dbReference>
<dbReference type="GO" id="GO:0019773">
    <property type="term" value="C:proteasome core complex, alpha-subunit complex"/>
    <property type="evidence" value="ECO:0007669"/>
    <property type="project" value="UniProtKB-UniRule"/>
</dbReference>
<dbReference type="SMART" id="SM00948">
    <property type="entry name" value="Proteasome_A_N"/>
    <property type="match status" value="1"/>
</dbReference>
<feature type="disulfide bond" evidence="14">
    <location>
        <begin position="624"/>
        <end position="664"/>
    </location>
</feature>
<dbReference type="Gene3D" id="3.60.20.10">
    <property type="entry name" value="Glutamine Phosphoribosylpyrophosphate, subunit 1, domain 1"/>
    <property type="match status" value="1"/>
</dbReference>
<keyword evidence="7" id="KW-0064">Aspartyl protease</keyword>
<dbReference type="CDD" id="cd05476">
    <property type="entry name" value="pepsin_A_like_plant"/>
    <property type="match status" value="1"/>
</dbReference>
<accession>A0A1E5WFF7</accession>
<dbReference type="PANTHER" id="PTHR13683:SF768">
    <property type="entry name" value="EUKARYOTIC ASPARTYL PROTEASE FAMILY PROTEIN"/>
    <property type="match status" value="1"/>
</dbReference>
<keyword evidence="8" id="KW-0378">Hydrolase</keyword>
<evidence type="ECO:0000256" key="15">
    <source>
        <dbReference type="PROSITE-ProRule" id="PRU00808"/>
    </source>
</evidence>
<evidence type="ECO:0000256" key="14">
    <source>
        <dbReference type="PIRSR" id="PIRSR601461-2"/>
    </source>
</evidence>
<evidence type="ECO:0000256" key="7">
    <source>
        <dbReference type="ARBA" id="ARBA00022750"/>
    </source>
</evidence>
<sequence>MFRNQYDTDVTTWSPQGRLFQVEYAMEAVKQGSACVGLRSRNYVVLAAANKPASELSSYQRKVFRVAEHAGVALAGLTADGRVLSRFLRNECINHSFVYEAPLPVSRLALRLADKAQVCTQRSWKRPYGVGLLVAGLDESGAHLYYNCPSGNYFEYQAFAIGSRSQAAKTFLERRFGGYNDYTPEQLIKDALSAIKETLQGEKLTCSNCTVAIVGRKDDGTIEPFEMIDAKRIQEIIDSMEAVYSMAEFRAGSFTVSDILGEKHNISNGSGSSVAVIERPGKSPSLTSQGRKLRTSGKTAFIPQTVRRKFPAGSGGVGIAALRAHDGRRHGRLLAAADLPLGGLGLPTDTGLYFTEIKLGTPAKRYYVQVDTGSDILWVNCISCDRCPRKSGLGLDLTLYDPKASSSGSTVSCDQGFCATTYGGKLPGCTANVPCEYSVMYGDGSSTTGFFVTDVLQFDQVTGDGQTQPGNASVTFGCGAQQGGDLGSSNQALDGILGFGQANTSMLSQLAAAGKVKKIFAHCLDTIKGGGIFAIGNVVQPKVKTTPLVADMPHYNVNLKSIDVGGTTLQLPAHVFETGEKKGTIIDSGTTLTYLPELVFKEVMYAVFNKHQDIKLHNVQDFTCFQYSGSIDGAFPTITFHFEDDLALHVYPHEYFFPNNDMYCVGFQNGALQSKDGKDIVLLGDLVLSNKLVVYDLENQVIGWTDYNCSSSIKIKDDKTGATYTVNSHDLSSGWRFHWHKSLVLLLVTVVCSYLIC</sequence>
<reference evidence="18 19" key="1">
    <citation type="submission" date="2016-09" db="EMBL/GenBank/DDBJ databases">
        <title>The draft genome of Dichanthelium oligosanthes: A C3 panicoid grass species.</title>
        <authorList>
            <person name="Studer A.J."/>
            <person name="Schnable J.C."/>
            <person name="Brutnell T.P."/>
        </authorList>
    </citation>
    <scope>NUCLEOTIDE SEQUENCE [LARGE SCALE GENOMIC DNA]</scope>
    <source>
        <strain evidence="19">cv. Kellogg 1175</strain>
        <tissue evidence="18">Leaf</tissue>
    </source>
</reference>
<evidence type="ECO:0000313" key="19">
    <source>
        <dbReference type="Proteomes" id="UP000095767"/>
    </source>
</evidence>
<dbReference type="InterPro" id="IPR029055">
    <property type="entry name" value="Ntn_hydrolases_N"/>
</dbReference>
<name>A0A1E5WFF7_9POAL</name>
<dbReference type="CDD" id="cd03749">
    <property type="entry name" value="proteasome_alpha_type_1"/>
    <property type="match status" value="1"/>
</dbReference>
<feature type="region of interest" description="Disordered" evidence="16">
    <location>
        <begin position="271"/>
        <end position="290"/>
    </location>
</feature>
<dbReference type="Pfam" id="PF00227">
    <property type="entry name" value="Proteasome"/>
    <property type="match status" value="1"/>
</dbReference>
<evidence type="ECO:0000256" key="16">
    <source>
        <dbReference type="SAM" id="MobiDB-lite"/>
    </source>
</evidence>
<dbReference type="InterPro" id="IPR021109">
    <property type="entry name" value="Peptidase_aspartic_dom_sf"/>
</dbReference>
<evidence type="ECO:0000256" key="6">
    <source>
        <dbReference type="ARBA" id="ARBA00022670"/>
    </source>
</evidence>
<dbReference type="GO" id="GO:0006511">
    <property type="term" value="P:ubiquitin-dependent protein catabolic process"/>
    <property type="evidence" value="ECO:0007669"/>
    <property type="project" value="InterPro"/>
</dbReference>
<dbReference type="Pfam" id="PF14543">
    <property type="entry name" value="TAXi_N"/>
    <property type="match status" value="1"/>
</dbReference>
<dbReference type="Pfam" id="PF14541">
    <property type="entry name" value="TAXi_C"/>
    <property type="match status" value="1"/>
</dbReference>